<dbReference type="InterPro" id="IPR002145">
    <property type="entry name" value="CopG"/>
</dbReference>
<dbReference type="SUPFAM" id="SSF47598">
    <property type="entry name" value="Ribbon-helix-helix"/>
    <property type="match status" value="1"/>
</dbReference>
<gene>
    <name evidence="2" type="ORF">A2Z21_02360</name>
</gene>
<dbReference type="Proteomes" id="UP000179157">
    <property type="component" value="Unassembled WGS sequence"/>
</dbReference>
<dbReference type="InterPro" id="IPR013321">
    <property type="entry name" value="Arc_rbn_hlx_hlx"/>
</dbReference>
<feature type="domain" description="Ribbon-helix-helix protein CopG" evidence="1">
    <location>
        <begin position="2"/>
        <end position="38"/>
    </location>
</feature>
<reference evidence="2 3" key="1">
    <citation type="journal article" date="2016" name="Nat. Commun.">
        <title>Thousands of microbial genomes shed light on interconnected biogeochemical processes in an aquifer system.</title>
        <authorList>
            <person name="Anantharaman K."/>
            <person name="Brown C.T."/>
            <person name="Hug L.A."/>
            <person name="Sharon I."/>
            <person name="Castelle C.J."/>
            <person name="Probst A.J."/>
            <person name="Thomas B.C."/>
            <person name="Singh A."/>
            <person name="Wilkins M.J."/>
            <person name="Karaoz U."/>
            <person name="Brodie E.L."/>
            <person name="Williams K.H."/>
            <person name="Hubbard S.S."/>
            <person name="Banfield J.F."/>
        </authorList>
    </citation>
    <scope>NUCLEOTIDE SEQUENCE [LARGE SCALE GENOMIC DNA]</scope>
    <source>
        <strain evidence="3">RBG_16_55_9</strain>
    </source>
</reference>
<protein>
    <recommendedName>
        <fullName evidence="1">Ribbon-helix-helix protein CopG domain-containing protein</fullName>
    </recommendedName>
</protein>
<dbReference type="STRING" id="1817864.A2Z21_02360"/>
<evidence type="ECO:0000313" key="3">
    <source>
        <dbReference type="Proteomes" id="UP000179157"/>
    </source>
</evidence>
<accession>A0A1F5V1R2</accession>
<dbReference type="GO" id="GO:0006355">
    <property type="term" value="P:regulation of DNA-templated transcription"/>
    <property type="evidence" value="ECO:0007669"/>
    <property type="project" value="InterPro"/>
</dbReference>
<dbReference type="AlphaFoldDB" id="A0A1F5V1R2"/>
<evidence type="ECO:0000313" key="2">
    <source>
        <dbReference type="EMBL" id="OGF57346.1"/>
    </source>
</evidence>
<dbReference type="InterPro" id="IPR010985">
    <property type="entry name" value="Ribbon_hlx_hlx"/>
</dbReference>
<sequence length="84" mass="9618">MKTVQIRLTPEQLESIDGKVDEGLFQSRSEAIRDYIRKAEFFEALAQFRALAAKAGLTEEEVWKDDEAIRKALYRKLFGNAKPA</sequence>
<dbReference type="EMBL" id="MFGX01000014">
    <property type="protein sequence ID" value="OGF57346.1"/>
    <property type="molecule type" value="Genomic_DNA"/>
</dbReference>
<dbReference type="Pfam" id="PF01402">
    <property type="entry name" value="RHH_1"/>
    <property type="match status" value="1"/>
</dbReference>
<dbReference type="CDD" id="cd22231">
    <property type="entry name" value="RHH_NikR_HicB-like"/>
    <property type="match status" value="1"/>
</dbReference>
<organism evidence="2 3">
    <name type="scientific">Fraserbacteria sp. (strain RBG_16_55_9)</name>
    <dbReference type="NCBI Taxonomy" id="1817864"/>
    <lineage>
        <taxon>Bacteria</taxon>
        <taxon>Candidatus Fraseribacteriota</taxon>
    </lineage>
</organism>
<dbReference type="Gene3D" id="1.10.1220.10">
    <property type="entry name" value="Met repressor-like"/>
    <property type="match status" value="1"/>
</dbReference>
<name>A0A1F5V1R2_FRAXR</name>
<evidence type="ECO:0000259" key="1">
    <source>
        <dbReference type="Pfam" id="PF01402"/>
    </source>
</evidence>
<comment type="caution">
    <text evidence="2">The sequence shown here is derived from an EMBL/GenBank/DDBJ whole genome shotgun (WGS) entry which is preliminary data.</text>
</comment>
<proteinExistence type="predicted"/>